<dbReference type="RefSeq" id="WP_157591124.1">
    <property type="nucleotide sequence ID" value="NZ_WPIN01000040.1"/>
</dbReference>
<organism evidence="3 4">
    <name type="scientific">Spirosoma arboris</name>
    <dbReference type="NCBI Taxonomy" id="2682092"/>
    <lineage>
        <taxon>Bacteria</taxon>
        <taxon>Pseudomonadati</taxon>
        <taxon>Bacteroidota</taxon>
        <taxon>Cytophagia</taxon>
        <taxon>Cytophagales</taxon>
        <taxon>Cytophagaceae</taxon>
        <taxon>Spirosoma</taxon>
    </lineage>
</organism>
<evidence type="ECO:0000256" key="1">
    <source>
        <dbReference type="SAM" id="Coils"/>
    </source>
</evidence>
<evidence type="ECO:0000313" key="4">
    <source>
        <dbReference type="Proteomes" id="UP000436006"/>
    </source>
</evidence>
<evidence type="ECO:0008006" key="5">
    <source>
        <dbReference type="Google" id="ProtNLM"/>
    </source>
</evidence>
<dbReference type="Gene3D" id="2.150.10.10">
    <property type="entry name" value="Serralysin-like metalloprotease, C-terminal"/>
    <property type="match status" value="1"/>
</dbReference>
<keyword evidence="1" id="KW-0175">Coiled coil</keyword>
<dbReference type="AlphaFoldDB" id="A0A7K1SRB9"/>
<reference evidence="3 4" key="1">
    <citation type="submission" date="2019-12" db="EMBL/GenBank/DDBJ databases">
        <title>Spirosoma sp. HMF4905 genome sequencing and assembly.</title>
        <authorList>
            <person name="Kang H."/>
            <person name="Cha I."/>
            <person name="Kim H."/>
            <person name="Joh K."/>
        </authorList>
    </citation>
    <scope>NUCLEOTIDE SEQUENCE [LARGE SCALE GENOMIC DNA]</scope>
    <source>
        <strain evidence="3 4">HMF4905</strain>
    </source>
</reference>
<accession>A0A7K1SRB9</accession>
<comment type="caution">
    <text evidence="3">The sequence shown here is derived from an EMBL/GenBank/DDBJ whole genome shotgun (WGS) entry which is preliminary data.</text>
</comment>
<feature type="signal peptide" evidence="2">
    <location>
        <begin position="1"/>
        <end position="20"/>
    </location>
</feature>
<keyword evidence="2" id="KW-0732">Signal</keyword>
<name>A0A7K1SRB9_9BACT</name>
<dbReference type="EMBL" id="WPIN01000040">
    <property type="protein sequence ID" value="MVM36329.1"/>
    <property type="molecule type" value="Genomic_DNA"/>
</dbReference>
<evidence type="ECO:0000313" key="3">
    <source>
        <dbReference type="EMBL" id="MVM36329.1"/>
    </source>
</evidence>
<feature type="coiled-coil region" evidence="1">
    <location>
        <begin position="428"/>
        <end position="455"/>
    </location>
</feature>
<evidence type="ECO:0000256" key="2">
    <source>
        <dbReference type="SAM" id="SignalP"/>
    </source>
</evidence>
<protein>
    <recommendedName>
        <fullName evidence="5">TMF family protein</fullName>
    </recommendedName>
</protein>
<sequence length="456" mass="48082">MRKLAIFAILLQVLPSLLLAQGNYLANTPNNSTTATYGTFNTFVGPYAGASFHSAGNRNTVVGYDAGISLTSGSFNSFFGVDAGENTTSGSYNTFVGRSAGLKNTTGYYNVFTGAFAGQANTAGYSNVFSGYQAGNVNTIGGSNLFDGYQAGYTNTTGSLNVFSGWQAGYSNTSGGTNTFSGAQAGYSNTEGNGNVFIGNLTGSSNTTGNFNTFTGTYAGTSNTTGESNVFYGYGAGASNKTGSNNIIIGPQSGTAITTSDDNVLIGYNSQADNGLYNAIAIGANSRVSISNALILGNQANVGIGTSAPTARLQVRSEQSNESGVRFEQLTSKSPSVLSTDQFLTVNEQGDVVKGRYQLRINNTSEWSDKVFAPDYNLQSLAEVKKYIDANQHLPGVPSAEQVVHDGVDLVKMNATLLEKVEELTLYSIEQDKKAQKQEERIDQLEQLLKQLLGKK</sequence>
<gene>
    <name evidence="3" type="ORF">GO755_40375</name>
</gene>
<feature type="chain" id="PRO_5029896151" description="TMF family protein" evidence="2">
    <location>
        <begin position="21"/>
        <end position="456"/>
    </location>
</feature>
<dbReference type="Proteomes" id="UP000436006">
    <property type="component" value="Unassembled WGS sequence"/>
</dbReference>
<proteinExistence type="predicted"/>
<dbReference type="InterPro" id="IPR011049">
    <property type="entry name" value="Serralysin-like_metalloprot_C"/>
</dbReference>
<keyword evidence="4" id="KW-1185">Reference proteome</keyword>